<evidence type="ECO:0000256" key="3">
    <source>
        <dbReference type="SAM" id="Phobius"/>
    </source>
</evidence>
<dbReference type="PANTHER" id="PTHR34295:SF1">
    <property type="entry name" value="BIOTIN TRANSPORTER BIOY"/>
    <property type="match status" value="1"/>
</dbReference>
<evidence type="ECO:0000256" key="2">
    <source>
        <dbReference type="PIRNR" id="PIRNR016661"/>
    </source>
</evidence>
<dbReference type="PIRSF" id="PIRSF016661">
    <property type="entry name" value="BioY"/>
    <property type="match status" value="1"/>
</dbReference>
<comment type="caution">
    <text evidence="4">The sequence shown here is derived from an EMBL/GenBank/DDBJ whole genome shotgun (WGS) entry which is preliminary data.</text>
</comment>
<dbReference type="GO" id="GO:0015225">
    <property type="term" value="F:biotin transmembrane transporter activity"/>
    <property type="evidence" value="ECO:0007669"/>
    <property type="project" value="UniProtKB-UniRule"/>
</dbReference>
<evidence type="ECO:0000313" key="4">
    <source>
        <dbReference type="EMBL" id="HIQ67910.1"/>
    </source>
</evidence>
<reference evidence="4" key="2">
    <citation type="journal article" date="2021" name="PeerJ">
        <title>Extensive microbial diversity within the chicken gut microbiome revealed by metagenomics and culture.</title>
        <authorList>
            <person name="Gilroy R."/>
            <person name="Ravi A."/>
            <person name="Getino M."/>
            <person name="Pursley I."/>
            <person name="Horton D.L."/>
            <person name="Alikhan N.F."/>
            <person name="Baker D."/>
            <person name="Gharbi K."/>
            <person name="Hall N."/>
            <person name="Watson M."/>
            <person name="Adriaenssens E.M."/>
            <person name="Foster-Nyarko E."/>
            <person name="Jarju S."/>
            <person name="Secka A."/>
            <person name="Antonio M."/>
            <person name="Oren A."/>
            <person name="Chaudhuri R.R."/>
            <person name="La Ragione R."/>
            <person name="Hildebrand F."/>
            <person name="Pallen M.J."/>
        </authorList>
    </citation>
    <scope>NUCLEOTIDE SEQUENCE</scope>
    <source>
        <strain evidence="4">13361</strain>
    </source>
</reference>
<dbReference type="Proteomes" id="UP000886796">
    <property type="component" value="Unassembled WGS sequence"/>
</dbReference>
<dbReference type="AlphaFoldDB" id="A0A9D1CM08"/>
<comment type="similarity">
    <text evidence="1 2">Belongs to the BioY family.</text>
</comment>
<feature type="transmembrane region" description="Helical" evidence="3">
    <location>
        <begin position="57"/>
        <end position="74"/>
    </location>
</feature>
<proteinExistence type="inferred from homology"/>
<keyword evidence="2" id="KW-0813">Transport</keyword>
<feature type="transmembrane region" description="Helical" evidence="3">
    <location>
        <begin position="112"/>
        <end position="134"/>
    </location>
</feature>
<keyword evidence="3" id="KW-1133">Transmembrane helix</keyword>
<dbReference type="Gene3D" id="1.10.1760.20">
    <property type="match status" value="1"/>
</dbReference>
<sequence>MEKSLKIRKLTYVALFAVVMAICAQIMIPGPVPFTMQTFGVFIAVGVLGGQLGSAAVFLYLIMGAVGLPVFAGMKGGLGALVGVTGGYIFGFLASALVMWGMEKLLGRKPWALSISMVAGLLACYALGTGWFLLVYTRNTGAIGLWAVLLKCVIPYIIPDLIKVALALALCSRLSAALKLHKGVPHDPS</sequence>
<feature type="transmembrane region" description="Helical" evidence="3">
    <location>
        <begin position="140"/>
        <end position="158"/>
    </location>
</feature>
<dbReference type="GO" id="GO:0005886">
    <property type="term" value="C:plasma membrane"/>
    <property type="evidence" value="ECO:0007669"/>
    <property type="project" value="UniProtKB-SubCell"/>
</dbReference>
<gene>
    <name evidence="4" type="ORF">IAB74_05330</name>
</gene>
<comment type="subcellular location">
    <subcellularLocation>
        <location evidence="2">Cell membrane</location>
        <topology evidence="2">Multi-pass membrane protein</topology>
    </subcellularLocation>
</comment>
<keyword evidence="2 3" id="KW-0472">Membrane</keyword>
<reference evidence="4" key="1">
    <citation type="submission" date="2020-10" db="EMBL/GenBank/DDBJ databases">
        <authorList>
            <person name="Gilroy R."/>
        </authorList>
    </citation>
    <scope>NUCLEOTIDE SEQUENCE</scope>
    <source>
        <strain evidence="4">13361</strain>
    </source>
</reference>
<dbReference type="Pfam" id="PF02632">
    <property type="entry name" value="BioY"/>
    <property type="match status" value="1"/>
</dbReference>
<name>A0A9D1CM08_9FIRM</name>
<protein>
    <recommendedName>
        <fullName evidence="2">Biotin transporter</fullName>
    </recommendedName>
</protein>
<keyword evidence="2" id="KW-1003">Cell membrane</keyword>
<dbReference type="PANTHER" id="PTHR34295">
    <property type="entry name" value="BIOTIN TRANSPORTER BIOY"/>
    <property type="match status" value="1"/>
</dbReference>
<feature type="transmembrane region" description="Helical" evidence="3">
    <location>
        <begin position="12"/>
        <end position="28"/>
    </location>
</feature>
<organism evidence="4 5">
    <name type="scientific">Candidatus Faecousia excrementigallinarum</name>
    <dbReference type="NCBI Taxonomy" id="2840806"/>
    <lineage>
        <taxon>Bacteria</taxon>
        <taxon>Bacillati</taxon>
        <taxon>Bacillota</taxon>
        <taxon>Clostridia</taxon>
        <taxon>Eubacteriales</taxon>
        <taxon>Oscillospiraceae</taxon>
        <taxon>Faecousia</taxon>
    </lineage>
</organism>
<dbReference type="EMBL" id="DVFK01000076">
    <property type="protein sequence ID" value="HIQ67910.1"/>
    <property type="molecule type" value="Genomic_DNA"/>
</dbReference>
<evidence type="ECO:0000256" key="1">
    <source>
        <dbReference type="ARBA" id="ARBA00010692"/>
    </source>
</evidence>
<keyword evidence="3" id="KW-0812">Transmembrane</keyword>
<feature type="transmembrane region" description="Helical" evidence="3">
    <location>
        <begin position="80"/>
        <end position="100"/>
    </location>
</feature>
<dbReference type="InterPro" id="IPR003784">
    <property type="entry name" value="BioY"/>
</dbReference>
<evidence type="ECO:0000313" key="5">
    <source>
        <dbReference type="Proteomes" id="UP000886796"/>
    </source>
</evidence>
<accession>A0A9D1CM08</accession>